<dbReference type="Proteomes" id="UP000037395">
    <property type="component" value="Unassembled WGS sequence"/>
</dbReference>
<feature type="region of interest" description="Disordered" evidence="1">
    <location>
        <begin position="91"/>
        <end position="112"/>
    </location>
</feature>
<reference evidence="4" key="3">
    <citation type="submission" date="2016-08" db="EMBL/GenBank/DDBJ databases">
        <title>Sequencing, Assembly and Comparative Genomics of S. aureofaciens ATCC 10762.</title>
        <authorList>
            <person name="Gradnigo J.S."/>
            <person name="Johnson N."/>
            <person name="Somerville G.A."/>
        </authorList>
    </citation>
    <scope>NUCLEOTIDE SEQUENCE [LARGE SCALE GENOMIC DNA]</scope>
    <source>
        <strain evidence="4">ATCC 10762</strain>
    </source>
</reference>
<dbReference type="KEGG" id="kau:B6264_26095"/>
<sequence>MLGLTAVDYTYNSLGLPESIVEPPTTAHPTAAEGPAEEPSQPPSREPEPIAPGRATPDPFEGLVVDERFIKDAAVKEPTARTRMLTAQWRQEPGGRRWAPGATPGTARSRWTRPGRRRTALIAASAFAALLAVAVGVDPAGLLNGDSLAARKPRAVPVSAGPAADVALPGGGVSDGTRCGTKGFHHFEPAPASFTFAAGARSDAPPPGPQLVLSSYGFSRTSQKDPGHFTISLGLGPGPGAGDRGLDLSAPLGPQGVAVEIEGPDGLVAGAHGLPLTPDEDAPSDAGGTVHVAPENGASVQVTLPAVALCPGVDGFTLQQFLVAPTDSHNTITGQPHYRLTVSISDPAIGALRRQVGSTVPGDVLATDNRVPH</sequence>
<dbReference type="EMBL" id="BMUB01000014">
    <property type="protein sequence ID" value="GGU92083.1"/>
    <property type="molecule type" value="Genomic_DNA"/>
</dbReference>
<reference evidence="5" key="4">
    <citation type="submission" date="2016-08" db="EMBL/GenBank/DDBJ databases">
        <title>Sequencing, assembly and comparative genomics of S. aureofaciens ATCC 10762.</title>
        <authorList>
            <person name="Gradnigo J.S."/>
            <person name="Johnson N."/>
            <person name="Somerville G.A."/>
        </authorList>
    </citation>
    <scope>NUCLEOTIDE SEQUENCE [LARGE SCALE GENOMIC DNA]</scope>
    <source>
        <strain evidence="5">ATCC 10762 / DSM 40127 / CCM 3239 / JCM 4008 / LMG 5968 / NBRC 12843 / NCIMB 8234 / A-377</strain>
    </source>
</reference>
<reference evidence="3" key="5">
    <citation type="submission" date="2020-09" db="EMBL/GenBank/DDBJ databases">
        <authorList>
            <person name="Sun Q."/>
            <person name="Ohkuma M."/>
        </authorList>
    </citation>
    <scope>NUCLEOTIDE SEQUENCE</scope>
    <source>
        <strain evidence="3">JCM 4434</strain>
    </source>
</reference>
<evidence type="ECO:0000256" key="1">
    <source>
        <dbReference type="SAM" id="MobiDB-lite"/>
    </source>
</evidence>
<dbReference type="GeneID" id="97488185"/>
<keyword evidence="2" id="KW-0812">Transmembrane</keyword>
<dbReference type="AlphaFoldDB" id="A0A1E7N2Q7"/>
<evidence type="ECO:0000256" key="2">
    <source>
        <dbReference type="SAM" id="Phobius"/>
    </source>
</evidence>
<dbReference type="RefSeq" id="WP_050366116.1">
    <property type="nucleotide sequence ID" value="NZ_BMUB01000014.1"/>
</dbReference>
<accession>A0A8H9HXC5</accession>
<reference evidence="4 5" key="2">
    <citation type="submission" date="2014-07" db="EMBL/GenBank/DDBJ databases">
        <authorList>
            <person name="Zhang J.E."/>
            <person name="Yang H."/>
            <person name="Guo J."/>
            <person name="Deng Z."/>
            <person name="Luo H."/>
            <person name="Luo M."/>
            <person name="Zhao B."/>
        </authorList>
    </citation>
    <scope>NUCLEOTIDE SEQUENCE [LARGE SCALE GENOMIC DNA]</scope>
    <source>
        <strain evidence="4">ATCC 10762</strain>
        <strain evidence="5">ATCC 10762 / DSM 40127 / CCM 3239 / JCM 4008 / LMG 5968 / NBRC 12843 / NCIMB 8234 / A-377</strain>
    </source>
</reference>
<dbReference type="Proteomes" id="UP000610124">
    <property type="component" value="Unassembled WGS sequence"/>
</dbReference>
<proteinExistence type="predicted"/>
<dbReference type="OrthoDB" id="3865512at2"/>
<evidence type="ECO:0000313" key="3">
    <source>
        <dbReference type="EMBL" id="GGU92083.1"/>
    </source>
</evidence>
<name>A0A1E7N2Q7_KITAU</name>
<keyword evidence="2" id="KW-1133">Transmembrane helix</keyword>
<evidence type="ECO:0000313" key="5">
    <source>
        <dbReference type="Proteomes" id="UP000037395"/>
    </source>
</evidence>
<organism evidence="4 5">
    <name type="scientific">Kitasatospora aureofaciens</name>
    <name type="common">Streptomyces aureofaciens</name>
    <dbReference type="NCBI Taxonomy" id="1894"/>
    <lineage>
        <taxon>Bacteria</taxon>
        <taxon>Bacillati</taxon>
        <taxon>Actinomycetota</taxon>
        <taxon>Actinomycetes</taxon>
        <taxon>Kitasatosporales</taxon>
        <taxon>Streptomycetaceae</taxon>
        <taxon>Kitasatospora</taxon>
    </lineage>
</organism>
<comment type="caution">
    <text evidence="4">The sequence shown here is derived from an EMBL/GenBank/DDBJ whole genome shotgun (WGS) entry which is preliminary data.</text>
</comment>
<reference evidence="3" key="1">
    <citation type="journal article" date="2014" name="Int. J. Syst. Evol. Microbiol.">
        <title>Complete genome sequence of Corynebacterium casei LMG S-19264T (=DSM 44701T), isolated from a smear-ripened cheese.</title>
        <authorList>
            <consortium name="US DOE Joint Genome Institute (JGI-PGF)"/>
            <person name="Walter F."/>
            <person name="Albersmeier A."/>
            <person name="Kalinowski J."/>
            <person name="Ruckert C."/>
        </authorList>
    </citation>
    <scope>NUCLEOTIDE SEQUENCE</scope>
    <source>
        <strain evidence="3">JCM 4434</strain>
    </source>
</reference>
<gene>
    <name evidence="3" type="ORF">GCM10010502_51790</name>
    <name evidence="4" type="ORF">HS99_0009675</name>
</gene>
<dbReference type="EMBL" id="JPRF03000043">
    <property type="protein sequence ID" value="OEV34743.1"/>
    <property type="molecule type" value="Genomic_DNA"/>
</dbReference>
<keyword evidence="5" id="KW-1185">Reference proteome</keyword>
<protein>
    <submittedName>
        <fullName evidence="4">Uncharacterized protein</fullName>
    </submittedName>
</protein>
<feature type="transmembrane region" description="Helical" evidence="2">
    <location>
        <begin position="119"/>
        <end position="137"/>
    </location>
</feature>
<feature type="region of interest" description="Disordered" evidence="1">
    <location>
        <begin position="16"/>
        <end position="59"/>
    </location>
</feature>
<keyword evidence="2" id="KW-0472">Membrane</keyword>
<accession>A0A1E7N2Q7</accession>
<evidence type="ECO:0000313" key="4">
    <source>
        <dbReference type="EMBL" id="OEV34743.1"/>
    </source>
</evidence>